<evidence type="ECO:0000313" key="3">
    <source>
        <dbReference type="Proteomes" id="UP001303046"/>
    </source>
</evidence>
<dbReference type="Pfam" id="PF07245">
    <property type="entry name" value="Phlebovirus_G2"/>
    <property type="match status" value="1"/>
</dbReference>
<proteinExistence type="predicted"/>
<dbReference type="InterPro" id="IPR009878">
    <property type="entry name" value="Phlebovirus_G2_fusion"/>
</dbReference>
<dbReference type="EMBL" id="JAVFWL010000003">
    <property type="protein sequence ID" value="KAK6743255.1"/>
    <property type="molecule type" value="Genomic_DNA"/>
</dbReference>
<sequence length="360" mass="40167">MMVDVALCLLPKASRAIVGSKRLEARRSNVKSCDRRGVLEIASVSEDDKGYKIYKCRQWDERFEVEVTTMTAQGKNMKEKVIALKPTILFNMKGMRITLNTVTIPPTPELTSTFISDGSQIALWRYDTATSLVCDSEEAAITMNCSMNSICVCEPAESTVNCACKNINITKIFKTEVENRLPARRPWINSAAARHDPSTLSAPIPSFLTAELLVHVIDKFDKTVIKLTGFRRWERNGGGEQFFRVPCQHTGVPLTLVFSSKTGRIQKKLVKCLADLRAHQHQQGLFGTSKIHFAICQCRKTHMPNQLSHNFHQLLVLRTIVAAGQARPESDKPKTKQIGLQSNDASSKKKASVVIVLVLI</sequence>
<name>A0ABR1CYL1_NECAM</name>
<reference evidence="2 3" key="1">
    <citation type="submission" date="2023-08" db="EMBL/GenBank/DDBJ databases">
        <title>A Necator americanus chromosomal reference genome.</title>
        <authorList>
            <person name="Ilik V."/>
            <person name="Petrzelkova K.J."/>
            <person name="Pardy F."/>
            <person name="Fuh T."/>
            <person name="Niatou-Singa F.S."/>
            <person name="Gouil Q."/>
            <person name="Baker L."/>
            <person name="Ritchie M.E."/>
            <person name="Jex A.R."/>
            <person name="Gazzola D."/>
            <person name="Li H."/>
            <person name="Toshio Fujiwara R."/>
            <person name="Zhan B."/>
            <person name="Aroian R.V."/>
            <person name="Pafco B."/>
            <person name="Schwarz E.M."/>
        </authorList>
    </citation>
    <scope>NUCLEOTIDE SEQUENCE [LARGE SCALE GENOMIC DNA]</scope>
    <source>
        <strain evidence="2 3">Aroian</strain>
        <tissue evidence="2">Whole animal</tissue>
    </source>
</reference>
<evidence type="ECO:0000313" key="2">
    <source>
        <dbReference type="EMBL" id="KAK6743255.1"/>
    </source>
</evidence>
<protein>
    <recommendedName>
        <fullName evidence="1">Phlebovirus glycoprotein G2 fusion domain-containing protein</fullName>
    </recommendedName>
</protein>
<dbReference type="Proteomes" id="UP001303046">
    <property type="component" value="Unassembled WGS sequence"/>
</dbReference>
<gene>
    <name evidence="2" type="primary">Necator_chrIII.g11251</name>
    <name evidence="2" type="ORF">RB195_010486</name>
</gene>
<accession>A0ABR1CYL1</accession>
<keyword evidence="3" id="KW-1185">Reference proteome</keyword>
<comment type="caution">
    <text evidence="2">The sequence shown here is derived from an EMBL/GenBank/DDBJ whole genome shotgun (WGS) entry which is preliminary data.</text>
</comment>
<feature type="domain" description="Phlebovirus glycoprotein G2 fusion" evidence="1">
    <location>
        <begin position="41"/>
        <end position="193"/>
    </location>
</feature>
<organism evidence="2 3">
    <name type="scientific">Necator americanus</name>
    <name type="common">Human hookworm</name>
    <dbReference type="NCBI Taxonomy" id="51031"/>
    <lineage>
        <taxon>Eukaryota</taxon>
        <taxon>Metazoa</taxon>
        <taxon>Ecdysozoa</taxon>
        <taxon>Nematoda</taxon>
        <taxon>Chromadorea</taxon>
        <taxon>Rhabditida</taxon>
        <taxon>Rhabditina</taxon>
        <taxon>Rhabditomorpha</taxon>
        <taxon>Strongyloidea</taxon>
        <taxon>Ancylostomatidae</taxon>
        <taxon>Bunostominae</taxon>
        <taxon>Necator</taxon>
    </lineage>
</organism>
<evidence type="ECO:0000259" key="1">
    <source>
        <dbReference type="Pfam" id="PF07245"/>
    </source>
</evidence>